<reference evidence="2 3" key="1">
    <citation type="submission" date="2024-07" db="EMBL/GenBank/DDBJ databases">
        <title>Enhanced genomic and transcriptomic resources for Trichinella pseudospiralis and T. spiralis underpin the discovery of pronounced molecular differences between stages and species.</title>
        <authorList>
            <person name="Pasi K.K."/>
            <person name="La Rosa G."/>
            <person name="Gomez-Morales M.A."/>
            <person name="Tosini F."/>
            <person name="Sumanam S."/>
            <person name="Young N.D."/>
            <person name="Chang B.C."/>
            <person name="Robin G.B."/>
        </authorList>
    </citation>
    <scope>NUCLEOTIDE SEQUENCE [LARGE SCALE GENOMIC DNA]</scope>
    <source>
        <strain evidence="2">ISS534</strain>
    </source>
</reference>
<dbReference type="SUPFAM" id="SSF52540">
    <property type="entry name" value="P-loop containing nucleoside triphosphate hydrolases"/>
    <property type="match status" value="1"/>
</dbReference>
<dbReference type="Proteomes" id="UP001558632">
    <property type="component" value="Unassembled WGS sequence"/>
</dbReference>
<evidence type="ECO:0000259" key="1">
    <source>
        <dbReference type="PROSITE" id="PS50209"/>
    </source>
</evidence>
<dbReference type="CDD" id="cd01671">
    <property type="entry name" value="CARD"/>
    <property type="match status" value="1"/>
</dbReference>
<dbReference type="InterPro" id="IPR002182">
    <property type="entry name" value="NB-ARC"/>
</dbReference>
<name>A0ABR3K2L4_TRISP</name>
<sequence>MLSEEQNLKLLNSQHSLLTDLEPKEITAYLQAAGVFSEDDIELINAKVTRRERVAELLTIYRRKARDLGPLVYALDKTGYRHLKIELVNSVSQVDRGAVPNSKHSLNILLINGKVPRKPEVYVERKEMKLKLKTALMRIDKEPGWIVLHGMGGCGKSVLAAALYGILKSRAGYFLEFFGSLPVEIVTEFVRLR</sequence>
<dbReference type="InterPro" id="IPR027417">
    <property type="entry name" value="P-loop_NTPase"/>
</dbReference>
<proteinExistence type="predicted"/>
<protein>
    <submittedName>
        <fullName evidence="2">Cell death protein</fullName>
    </submittedName>
</protein>
<comment type="caution">
    <text evidence="2">The sequence shown here is derived from an EMBL/GenBank/DDBJ whole genome shotgun (WGS) entry which is preliminary data.</text>
</comment>
<dbReference type="SUPFAM" id="SSF47986">
    <property type="entry name" value="DEATH domain"/>
    <property type="match status" value="1"/>
</dbReference>
<feature type="domain" description="CARD" evidence="1">
    <location>
        <begin position="2"/>
        <end position="66"/>
    </location>
</feature>
<dbReference type="Gene3D" id="3.40.50.300">
    <property type="entry name" value="P-loop containing nucleotide triphosphate hydrolases"/>
    <property type="match status" value="1"/>
</dbReference>
<gene>
    <name evidence="2" type="ORF">TSPI_02894</name>
</gene>
<dbReference type="PROSITE" id="PS50209">
    <property type="entry name" value="CARD"/>
    <property type="match status" value="1"/>
</dbReference>
<evidence type="ECO:0000313" key="3">
    <source>
        <dbReference type="Proteomes" id="UP001558632"/>
    </source>
</evidence>
<evidence type="ECO:0000313" key="2">
    <source>
        <dbReference type="EMBL" id="KAL1227958.1"/>
    </source>
</evidence>
<accession>A0ABR3K2L4</accession>
<dbReference type="InterPro" id="IPR001315">
    <property type="entry name" value="CARD"/>
</dbReference>
<dbReference type="PANTHER" id="PTHR22845:SF5">
    <property type="entry name" value="APOPTOTIC PROTEASE-ACTIVATING FACTOR 1"/>
    <property type="match status" value="1"/>
</dbReference>
<organism evidence="2 3">
    <name type="scientific">Trichinella spiralis</name>
    <name type="common">Trichina worm</name>
    <dbReference type="NCBI Taxonomy" id="6334"/>
    <lineage>
        <taxon>Eukaryota</taxon>
        <taxon>Metazoa</taxon>
        <taxon>Ecdysozoa</taxon>
        <taxon>Nematoda</taxon>
        <taxon>Enoplea</taxon>
        <taxon>Dorylaimia</taxon>
        <taxon>Trichinellida</taxon>
        <taxon>Trichinellidae</taxon>
        <taxon>Trichinella</taxon>
    </lineage>
</organism>
<dbReference type="PANTHER" id="PTHR22845">
    <property type="entry name" value="APOPTOTIC PROTEASE-ACTIVATING FACTOR 1"/>
    <property type="match status" value="1"/>
</dbReference>
<dbReference type="Pfam" id="PF00931">
    <property type="entry name" value="NB-ARC"/>
    <property type="match status" value="1"/>
</dbReference>
<dbReference type="InterPro" id="IPR011029">
    <property type="entry name" value="DEATH-like_dom_sf"/>
</dbReference>
<keyword evidence="3" id="KW-1185">Reference proteome</keyword>
<dbReference type="Pfam" id="PF00619">
    <property type="entry name" value="CARD"/>
    <property type="match status" value="1"/>
</dbReference>
<dbReference type="Gene3D" id="1.10.533.10">
    <property type="entry name" value="Death Domain, Fas"/>
    <property type="match status" value="1"/>
</dbReference>
<dbReference type="EMBL" id="JBEUSY010000528">
    <property type="protein sequence ID" value="KAL1227958.1"/>
    <property type="molecule type" value="Genomic_DNA"/>
</dbReference>